<dbReference type="EMBL" id="SOZJ01000004">
    <property type="protein sequence ID" value="TGJ67871.1"/>
    <property type="molecule type" value="Genomic_DNA"/>
</dbReference>
<dbReference type="AlphaFoldDB" id="A0A8H2DX26"/>
<feature type="region of interest" description="Disordered" evidence="1">
    <location>
        <begin position="71"/>
        <end position="106"/>
    </location>
</feature>
<proteinExistence type="predicted"/>
<name>A0A8H2DX26_ORBOL</name>
<comment type="caution">
    <text evidence="2">The sequence shown here is derived from an EMBL/GenBank/DDBJ whole genome shotgun (WGS) entry which is preliminary data.</text>
</comment>
<protein>
    <submittedName>
        <fullName evidence="2">Uncharacterized protein</fullName>
    </submittedName>
</protein>
<organism evidence="2 3">
    <name type="scientific">Orbilia oligospora</name>
    <name type="common">Nematode-trapping fungus</name>
    <name type="synonym">Arthrobotrys oligospora</name>
    <dbReference type="NCBI Taxonomy" id="2813651"/>
    <lineage>
        <taxon>Eukaryota</taxon>
        <taxon>Fungi</taxon>
        <taxon>Dikarya</taxon>
        <taxon>Ascomycota</taxon>
        <taxon>Pezizomycotina</taxon>
        <taxon>Orbiliomycetes</taxon>
        <taxon>Orbiliales</taxon>
        <taxon>Orbiliaceae</taxon>
        <taxon>Orbilia</taxon>
    </lineage>
</organism>
<dbReference type="Proteomes" id="UP000297595">
    <property type="component" value="Unassembled WGS sequence"/>
</dbReference>
<evidence type="ECO:0000313" key="2">
    <source>
        <dbReference type="EMBL" id="TGJ67871.1"/>
    </source>
</evidence>
<reference evidence="2 3" key="1">
    <citation type="submission" date="2019-03" db="EMBL/GenBank/DDBJ databases">
        <title>Nematode-trapping fungi genome.</title>
        <authorList>
            <person name="Vidal-Diez De Ulzurrun G."/>
        </authorList>
    </citation>
    <scope>NUCLEOTIDE SEQUENCE [LARGE SCALE GENOMIC DNA]</scope>
    <source>
        <strain evidence="2 3">TWF154</strain>
    </source>
</reference>
<evidence type="ECO:0000256" key="1">
    <source>
        <dbReference type="SAM" id="MobiDB-lite"/>
    </source>
</evidence>
<gene>
    <name evidence="2" type="ORF">EYR41_006970</name>
</gene>
<sequence length="124" mass="14076">MLNVQRSHEYTLSFTSLAQINLIHHERRTTHDGDPSSSLRTGMLFDAQVYLSRANEPRTPSYNPKIRACIHRKEPSQAQTSSSFRAELEKTDRATGKPANDNYFPNELELRIPAPESAGFFKSP</sequence>
<feature type="compositionally biased region" description="Basic and acidic residues" evidence="1">
    <location>
        <begin position="86"/>
        <end position="95"/>
    </location>
</feature>
<accession>A0A8H2DX26</accession>
<evidence type="ECO:0000313" key="3">
    <source>
        <dbReference type="Proteomes" id="UP000297595"/>
    </source>
</evidence>